<feature type="transmembrane region" description="Helical" evidence="1">
    <location>
        <begin position="6"/>
        <end position="27"/>
    </location>
</feature>
<protein>
    <recommendedName>
        <fullName evidence="4">DUF599 domain-containing protein</fullName>
    </recommendedName>
</protein>
<dbReference type="RefSeq" id="WP_066814933.1">
    <property type="nucleotide sequence ID" value="NZ_CP012661.1"/>
</dbReference>
<feature type="transmembrane region" description="Helical" evidence="1">
    <location>
        <begin position="78"/>
        <end position="97"/>
    </location>
</feature>
<dbReference type="Proteomes" id="UP000076128">
    <property type="component" value="Chromosome"/>
</dbReference>
<sequence length="235" mass="25922">MILDHLFHFGPLDAVALLWLFLGWWAVGRVIERPPTGKPSVSVLMRDFRRAWMVEFVTRTPRIFDGNIIGSLRQGTTFFVSATMLSIGGGIALIGNADQLSGLARDLAQAEAPAGVWEIKILVILLFVVDAFLKFVWAHRLFGYCAILMAAVPNDPQHPAALPRAAQAAEVNIQAAKNFNAGLRSVYFALGAMPWLLGAAPLLLSSTATIYVLWRREFASQSRMVMMRSLPEREG</sequence>
<keyword evidence="1" id="KW-0812">Transmembrane</keyword>
<keyword evidence="3" id="KW-1185">Reference proteome</keyword>
<evidence type="ECO:0008006" key="4">
    <source>
        <dbReference type="Google" id="ProtNLM"/>
    </source>
</evidence>
<feature type="transmembrane region" description="Helical" evidence="1">
    <location>
        <begin position="117"/>
        <end position="137"/>
    </location>
</feature>
<dbReference type="PANTHER" id="PTHR31168">
    <property type="entry name" value="OS02G0292800 PROTEIN"/>
    <property type="match status" value="1"/>
</dbReference>
<dbReference type="EMBL" id="CP012661">
    <property type="protein sequence ID" value="AMY70375.1"/>
    <property type="molecule type" value="Genomic_DNA"/>
</dbReference>
<evidence type="ECO:0000256" key="1">
    <source>
        <dbReference type="SAM" id="Phobius"/>
    </source>
</evidence>
<keyword evidence="1" id="KW-1133">Transmembrane helix</keyword>
<accession>A0A159Z578</accession>
<keyword evidence="1" id="KW-0472">Membrane</keyword>
<dbReference type="PATRIC" id="fig|1335048.3.peg.3266"/>
<dbReference type="PANTHER" id="PTHR31168:SF30">
    <property type="entry name" value="DUF599 DOMAIN-CONTAINING PROTEIN"/>
    <property type="match status" value="1"/>
</dbReference>
<organism evidence="2 3">
    <name type="scientific">Frigidibacter mobilis</name>
    <dbReference type="NCBI Taxonomy" id="1335048"/>
    <lineage>
        <taxon>Bacteria</taxon>
        <taxon>Pseudomonadati</taxon>
        <taxon>Pseudomonadota</taxon>
        <taxon>Alphaproteobacteria</taxon>
        <taxon>Rhodobacterales</taxon>
        <taxon>Paracoccaceae</taxon>
        <taxon>Frigidibacter</taxon>
    </lineage>
</organism>
<feature type="transmembrane region" description="Helical" evidence="1">
    <location>
        <begin position="186"/>
        <end position="214"/>
    </location>
</feature>
<name>A0A159Z578_9RHOB</name>
<dbReference type="OrthoDB" id="9806874at2"/>
<dbReference type="AlphaFoldDB" id="A0A159Z578"/>
<evidence type="ECO:0000313" key="3">
    <source>
        <dbReference type="Proteomes" id="UP000076128"/>
    </source>
</evidence>
<dbReference type="Pfam" id="PF04654">
    <property type="entry name" value="DUF599"/>
    <property type="match status" value="1"/>
</dbReference>
<gene>
    <name evidence="2" type="ORF">AKL17_3143</name>
</gene>
<dbReference type="STRING" id="1335048.AKL17_3143"/>
<reference evidence="2 3" key="1">
    <citation type="submission" date="2015-09" db="EMBL/GenBank/DDBJ databases">
        <title>Complete genome sequence of Defluviimonas alba cai42t isolated from an oilfield in Xinjiang.</title>
        <authorList>
            <person name="Geng S."/>
            <person name="Pan X."/>
            <person name="Wu X."/>
        </authorList>
    </citation>
    <scope>NUCLEOTIDE SEQUENCE [LARGE SCALE GENOMIC DNA]</scope>
    <source>
        <strain evidence="3">cai42</strain>
    </source>
</reference>
<dbReference type="KEGG" id="daa:AKL17_3143"/>
<dbReference type="InterPro" id="IPR006747">
    <property type="entry name" value="DUF599"/>
</dbReference>
<proteinExistence type="predicted"/>
<evidence type="ECO:0000313" key="2">
    <source>
        <dbReference type="EMBL" id="AMY70375.1"/>
    </source>
</evidence>